<dbReference type="Proteomes" id="UP001057402">
    <property type="component" value="Chromosome 4"/>
</dbReference>
<gene>
    <name evidence="1" type="ORF">MLD38_010241</name>
</gene>
<reference evidence="2" key="1">
    <citation type="journal article" date="2023" name="Front. Plant Sci.">
        <title>Chromosomal-level genome assembly of Melastoma candidum provides insights into trichome evolution.</title>
        <authorList>
            <person name="Zhong Y."/>
            <person name="Wu W."/>
            <person name="Sun C."/>
            <person name="Zou P."/>
            <person name="Liu Y."/>
            <person name="Dai S."/>
            <person name="Zhou R."/>
        </authorList>
    </citation>
    <scope>NUCLEOTIDE SEQUENCE [LARGE SCALE GENOMIC DNA]</scope>
</reference>
<protein>
    <submittedName>
        <fullName evidence="1">Uncharacterized protein</fullName>
    </submittedName>
</protein>
<dbReference type="EMBL" id="CM042883">
    <property type="protein sequence ID" value="KAI4371950.1"/>
    <property type="molecule type" value="Genomic_DNA"/>
</dbReference>
<organism evidence="1 2">
    <name type="scientific">Melastoma candidum</name>
    <dbReference type="NCBI Taxonomy" id="119954"/>
    <lineage>
        <taxon>Eukaryota</taxon>
        <taxon>Viridiplantae</taxon>
        <taxon>Streptophyta</taxon>
        <taxon>Embryophyta</taxon>
        <taxon>Tracheophyta</taxon>
        <taxon>Spermatophyta</taxon>
        <taxon>Magnoliopsida</taxon>
        <taxon>eudicotyledons</taxon>
        <taxon>Gunneridae</taxon>
        <taxon>Pentapetalae</taxon>
        <taxon>rosids</taxon>
        <taxon>malvids</taxon>
        <taxon>Myrtales</taxon>
        <taxon>Melastomataceae</taxon>
        <taxon>Melastomatoideae</taxon>
        <taxon>Melastomateae</taxon>
        <taxon>Melastoma</taxon>
    </lineage>
</organism>
<proteinExistence type="predicted"/>
<accession>A0ACB9QZ98</accession>
<comment type="caution">
    <text evidence="1">The sequence shown here is derived from an EMBL/GenBank/DDBJ whole genome shotgun (WGS) entry which is preliminary data.</text>
</comment>
<sequence length="102" mass="11037">MAQFVFTPTLPTIRSGDDLVLGGAGSSASFEFEFSSRAGLPGHDAACAMISADELFLNGQIRSMKLFTHLERPRVLAPLVDLANEDEEDGDGEGDFSRRGRF</sequence>
<name>A0ACB9QZ98_9MYRT</name>
<evidence type="ECO:0000313" key="2">
    <source>
        <dbReference type="Proteomes" id="UP001057402"/>
    </source>
</evidence>
<evidence type="ECO:0000313" key="1">
    <source>
        <dbReference type="EMBL" id="KAI4371950.1"/>
    </source>
</evidence>
<keyword evidence="2" id="KW-1185">Reference proteome</keyword>